<proteinExistence type="predicted"/>
<evidence type="ECO:0000256" key="1">
    <source>
        <dbReference type="SAM" id="SignalP"/>
    </source>
</evidence>
<dbReference type="PANTHER" id="PTHR38834:SF3">
    <property type="entry name" value="SOLUTE-BINDING PROTEIN FAMILY 3_N-TERMINAL DOMAIN-CONTAINING PROTEIN"/>
    <property type="match status" value="1"/>
</dbReference>
<evidence type="ECO:0000313" key="3">
    <source>
        <dbReference type="EMBL" id="MDP5137863.1"/>
    </source>
</evidence>
<organism evidence="3 4">
    <name type="scientific">Rheinheimera baltica</name>
    <dbReference type="NCBI Taxonomy" id="67576"/>
    <lineage>
        <taxon>Bacteria</taxon>
        <taxon>Pseudomonadati</taxon>
        <taxon>Pseudomonadota</taxon>
        <taxon>Gammaproteobacteria</taxon>
        <taxon>Chromatiales</taxon>
        <taxon>Chromatiaceae</taxon>
        <taxon>Rheinheimera</taxon>
    </lineage>
</organism>
<keyword evidence="1" id="KW-0732">Signal</keyword>
<feature type="chain" id="PRO_5045211861" evidence="1">
    <location>
        <begin position="23"/>
        <end position="247"/>
    </location>
</feature>
<dbReference type="EMBL" id="JAPJDZ010000073">
    <property type="protein sequence ID" value="MDP5137863.1"/>
    <property type="molecule type" value="Genomic_DNA"/>
</dbReference>
<comment type="caution">
    <text evidence="3">The sequence shown here is derived from an EMBL/GenBank/DDBJ whole genome shotgun (WGS) entry which is preliminary data.</text>
</comment>
<dbReference type="PANTHER" id="PTHR38834">
    <property type="entry name" value="PERIPLASMIC SUBSTRATE BINDING PROTEIN FAMILY 3"/>
    <property type="match status" value="1"/>
</dbReference>
<dbReference type="Pfam" id="PF00497">
    <property type="entry name" value="SBP_bac_3"/>
    <property type="match status" value="1"/>
</dbReference>
<protein>
    <submittedName>
        <fullName evidence="3">Transporter substrate-binding domain-containing protein</fullName>
    </submittedName>
</protein>
<dbReference type="Proteomes" id="UP001231109">
    <property type="component" value="Unassembled WGS sequence"/>
</dbReference>
<dbReference type="SUPFAM" id="SSF53850">
    <property type="entry name" value="Periplasmic binding protein-like II"/>
    <property type="match status" value="1"/>
</dbReference>
<dbReference type="InterPro" id="IPR001638">
    <property type="entry name" value="Solute-binding_3/MltF_N"/>
</dbReference>
<feature type="domain" description="Solute-binding protein family 3/N-terminal" evidence="2">
    <location>
        <begin position="35"/>
        <end position="244"/>
    </location>
</feature>
<dbReference type="Gene3D" id="3.40.190.10">
    <property type="entry name" value="Periplasmic binding protein-like II"/>
    <property type="match status" value="2"/>
</dbReference>
<keyword evidence="4" id="KW-1185">Reference proteome</keyword>
<dbReference type="RefSeq" id="WP_027671744.1">
    <property type="nucleotide sequence ID" value="NZ_JAPJDZ010000073.1"/>
</dbReference>
<gene>
    <name evidence="3" type="ORF">ORJ04_18075</name>
</gene>
<accession>A0ABT9I3C1</accession>
<evidence type="ECO:0000313" key="4">
    <source>
        <dbReference type="Proteomes" id="UP001231109"/>
    </source>
</evidence>
<name>A0ABT9I3C1_9GAMM</name>
<reference evidence="3 4" key="1">
    <citation type="submission" date="2022-11" db="EMBL/GenBank/DDBJ databases">
        <title>Viruses from the air-sea interface of a natural surface slick.</title>
        <authorList>
            <person name="Rahlff J."/>
            <person name="Holmfeldt K."/>
        </authorList>
    </citation>
    <scope>NUCLEOTIDE SEQUENCE [LARGE SCALE GENOMIC DNA]</scope>
    <source>
        <strain evidence="3 4">SMS4</strain>
    </source>
</reference>
<sequence>MLDKTAILLLLPLWLLSFLAQATTVRVVTEYRSYYQLKQEDGQLGGYATEVVQAMFALTGDTPAFEVNPWGRTFYEAVNNDNVLIYSLSYNPERAALFDCVAELDNEQLFFWALKGKIEQPLQALQDLQPFHIAVSISSNPDQYLTAQGIKRLLRTSTAEHALSMLYKERVDLVISAEKSIYRRTNQLGYDANQLEKVLQLKELNHPLCAAFNHQSDPALRERYRQAFTTLQQNGTLAKIKQRWQVD</sequence>
<feature type="signal peptide" evidence="1">
    <location>
        <begin position="1"/>
        <end position="22"/>
    </location>
</feature>
<evidence type="ECO:0000259" key="2">
    <source>
        <dbReference type="Pfam" id="PF00497"/>
    </source>
</evidence>